<dbReference type="InterPro" id="IPR055414">
    <property type="entry name" value="LRR_R13L4/SHOC2-like"/>
</dbReference>
<dbReference type="InterPro" id="IPR032675">
    <property type="entry name" value="LRR_dom_sf"/>
</dbReference>
<dbReference type="GO" id="GO:0042742">
    <property type="term" value="P:defense response to bacterium"/>
    <property type="evidence" value="ECO:0007669"/>
    <property type="project" value="UniProtKB-ARBA"/>
</dbReference>
<dbReference type="Gene3D" id="3.80.10.10">
    <property type="entry name" value="Ribonuclease Inhibitor"/>
    <property type="match status" value="1"/>
</dbReference>
<dbReference type="Gene3D" id="1.10.10.10">
    <property type="entry name" value="Winged helix-like DNA-binding domain superfamily/Winged helix DNA-binding domain"/>
    <property type="match status" value="1"/>
</dbReference>
<organism evidence="11 12">
    <name type="scientific">Dioscorea cayennensis subsp. rotundata</name>
    <name type="common">White Guinea yam</name>
    <name type="synonym">Dioscorea rotundata</name>
    <dbReference type="NCBI Taxonomy" id="55577"/>
    <lineage>
        <taxon>Eukaryota</taxon>
        <taxon>Viridiplantae</taxon>
        <taxon>Streptophyta</taxon>
        <taxon>Embryophyta</taxon>
        <taxon>Tracheophyta</taxon>
        <taxon>Spermatophyta</taxon>
        <taxon>Magnoliopsida</taxon>
        <taxon>Liliopsida</taxon>
        <taxon>Dioscoreales</taxon>
        <taxon>Dioscoreaceae</taxon>
        <taxon>Dioscorea</taxon>
    </lineage>
</organism>
<evidence type="ECO:0000256" key="2">
    <source>
        <dbReference type="ARBA" id="ARBA00022614"/>
    </source>
</evidence>
<dbReference type="InterPro" id="IPR038005">
    <property type="entry name" value="RX-like_CC"/>
</dbReference>
<dbReference type="Pfam" id="PF00931">
    <property type="entry name" value="NB-ARC"/>
    <property type="match status" value="1"/>
</dbReference>
<evidence type="ECO:0000259" key="10">
    <source>
        <dbReference type="Pfam" id="PF23598"/>
    </source>
</evidence>
<dbReference type="Proteomes" id="UP001515500">
    <property type="component" value="Unplaced"/>
</dbReference>
<dbReference type="InterPro" id="IPR041118">
    <property type="entry name" value="Rx_N"/>
</dbReference>
<accession>A0AB40AZS1</accession>
<dbReference type="Gene3D" id="1.10.8.430">
    <property type="entry name" value="Helical domain of apoptotic protease-activating factors"/>
    <property type="match status" value="1"/>
</dbReference>
<dbReference type="FunFam" id="1.10.10.10:FF:000322">
    <property type="entry name" value="Probable disease resistance protein At1g63360"/>
    <property type="match status" value="1"/>
</dbReference>
<dbReference type="InterPro" id="IPR036388">
    <property type="entry name" value="WH-like_DNA-bd_sf"/>
</dbReference>
<evidence type="ECO:0000256" key="1">
    <source>
        <dbReference type="ARBA" id="ARBA00008894"/>
    </source>
</evidence>
<dbReference type="SUPFAM" id="SSF52058">
    <property type="entry name" value="L domain-like"/>
    <property type="match status" value="1"/>
</dbReference>
<evidence type="ECO:0000313" key="12">
    <source>
        <dbReference type="RefSeq" id="XP_039120328.1"/>
    </source>
</evidence>
<name>A0AB40AZS1_DIOCR</name>
<dbReference type="GO" id="GO:0043531">
    <property type="term" value="F:ADP binding"/>
    <property type="evidence" value="ECO:0007669"/>
    <property type="project" value="InterPro"/>
</dbReference>
<dbReference type="PANTHER" id="PTHR23155">
    <property type="entry name" value="DISEASE RESISTANCE PROTEIN RP"/>
    <property type="match status" value="1"/>
</dbReference>
<keyword evidence="3" id="KW-0677">Repeat</keyword>
<dbReference type="AlphaFoldDB" id="A0AB40AZS1"/>
<keyword evidence="5" id="KW-0611">Plant defense</keyword>
<reference evidence="12" key="1">
    <citation type="submission" date="2025-08" db="UniProtKB">
        <authorList>
            <consortium name="RefSeq"/>
        </authorList>
    </citation>
    <scope>IDENTIFICATION</scope>
</reference>
<dbReference type="InterPro" id="IPR044974">
    <property type="entry name" value="Disease_R_plants"/>
</dbReference>
<feature type="domain" description="NB-ARC" evidence="7">
    <location>
        <begin position="174"/>
        <end position="340"/>
    </location>
</feature>
<dbReference type="FunFam" id="3.40.50.300:FF:001091">
    <property type="entry name" value="Probable disease resistance protein At1g61300"/>
    <property type="match status" value="1"/>
</dbReference>
<dbReference type="Gene3D" id="3.40.50.300">
    <property type="entry name" value="P-loop containing nucleotide triphosphate hydrolases"/>
    <property type="match status" value="1"/>
</dbReference>
<dbReference type="InterPro" id="IPR058922">
    <property type="entry name" value="WHD_DRP"/>
</dbReference>
<evidence type="ECO:0000259" key="8">
    <source>
        <dbReference type="Pfam" id="PF18052"/>
    </source>
</evidence>
<dbReference type="RefSeq" id="XP_039120328.1">
    <property type="nucleotide sequence ID" value="XM_039264394.1"/>
</dbReference>
<feature type="domain" description="Disease resistance N-terminal" evidence="8">
    <location>
        <begin position="5"/>
        <end position="88"/>
    </location>
</feature>
<dbReference type="InterPro" id="IPR002182">
    <property type="entry name" value="NB-ARC"/>
</dbReference>
<dbReference type="Pfam" id="PF23598">
    <property type="entry name" value="LRR_14"/>
    <property type="match status" value="1"/>
</dbReference>
<dbReference type="GeneID" id="120256712"/>
<dbReference type="GO" id="GO:0009626">
    <property type="term" value="P:plant-type hypersensitive response"/>
    <property type="evidence" value="ECO:0007669"/>
    <property type="project" value="UniProtKB-ARBA"/>
</dbReference>
<dbReference type="SUPFAM" id="SSF52540">
    <property type="entry name" value="P-loop containing nucleoside triphosphate hydrolases"/>
    <property type="match status" value="1"/>
</dbReference>
<keyword evidence="11" id="KW-1185">Reference proteome</keyword>
<dbReference type="PANTHER" id="PTHR23155:SF1205">
    <property type="entry name" value="DISEASE RESISTANCE PROTEIN RPM1"/>
    <property type="match status" value="1"/>
</dbReference>
<dbReference type="Pfam" id="PF18052">
    <property type="entry name" value="Rx_N"/>
    <property type="match status" value="1"/>
</dbReference>
<dbReference type="CDD" id="cd14798">
    <property type="entry name" value="RX-CC_like"/>
    <property type="match status" value="1"/>
</dbReference>
<gene>
    <name evidence="12" type="primary">LOC120256712</name>
</gene>
<feature type="domain" description="Disease resistance R13L4/SHOC-2-like LRR" evidence="10">
    <location>
        <begin position="583"/>
        <end position="762"/>
    </location>
</feature>
<protein>
    <submittedName>
        <fullName evidence="12">Probable disease resistance protein RF9</fullName>
    </submittedName>
</protein>
<comment type="similarity">
    <text evidence="1">Belongs to the disease resistance NB-LRR family.</text>
</comment>
<feature type="coiled-coil region" evidence="6">
    <location>
        <begin position="226"/>
        <end position="254"/>
    </location>
</feature>
<feature type="domain" description="Disease resistance protein winged helix" evidence="9">
    <location>
        <begin position="426"/>
        <end position="496"/>
    </location>
</feature>
<evidence type="ECO:0000256" key="5">
    <source>
        <dbReference type="ARBA" id="ARBA00022821"/>
    </source>
</evidence>
<dbReference type="InterPro" id="IPR042197">
    <property type="entry name" value="Apaf_helical"/>
</dbReference>
<dbReference type="Gene3D" id="1.20.5.4130">
    <property type="match status" value="1"/>
</dbReference>
<evidence type="ECO:0000313" key="11">
    <source>
        <dbReference type="Proteomes" id="UP001515500"/>
    </source>
</evidence>
<evidence type="ECO:0000256" key="3">
    <source>
        <dbReference type="ARBA" id="ARBA00022737"/>
    </source>
</evidence>
<dbReference type="Pfam" id="PF23559">
    <property type="entry name" value="WHD_DRP"/>
    <property type="match status" value="1"/>
</dbReference>
<dbReference type="PRINTS" id="PR00364">
    <property type="entry name" value="DISEASERSIST"/>
</dbReference>
<proteinExistence type="inferred from homology"/>
<evidence type="ECO:0000259" key="7">
    <source>
        <dbReference type="Pfam" id="PF00931"/>
    </source>
</evidence>
<keyword evidence="6" id="KW-0175">Coiled coil</keyword>
<evidence type="ECO:0000259" key="9">
    <source>
        <dbReference type="Pfam" id="PF23559"/>
    </source>
</evidence>
<dbReference type="InterPro" id="IPR027417">
    <property type="entry name" value="P-loop_NTPase"/>
</dbReference>
<evidence type="ECO:0000256" key="6">
    <source>
        <dbReference type="SAM" id="Coils"/>
    </source>
</evidence>
<evidence type="ECO:0000256" key="4">
    <source>
        <dbReference type="ARBA" id="ARBA00022741"/>
    </source>
</evidence>
<keyword evidence="4" id="KW-0547">Nucleotide-binding</keyword>
<sequence>MAESAVSQVVTRLAGLLSQEFWLLYGLRDEVEWMERELRWIKCFLKDADAKGKTDERVKNWVNEVIHVAYQAEDAIDTFLIKVNHQSHGRLSCIKYWFKPSALVARRNVAAEIGKIKERLNEIKASREAYGIQNLSEDGDASNLISIIKRRHFSPQYSDDADVIGLFNDHKILLGRLIDQQQQRLCVISIFGIGGLGKTTLARKLYRDNAVSNHFRKCIWVTVSQENSLMELLRKMLEEVRKIEKEKLEKMTENDFIDMLNDSLRTQRFLIVLDDIWREDVWNQMQRSFPDVKNGSRVMITTRFLNVAKRADPRSTPYQLQLLNDDESMKLLLNKAFPYEDAEATCTSELLDIGRCLMYKCGGLPLALVVLGGLLSIKDKTPIVWRKVLETMDWAAEGRQCQEILALSYEDLPYHMKSCFLYLGAYPEDYDITGNVLIRQWIAEGFIPKEERKTMEDTGEAILEELIQRSLIHVNTRKNNGSVKRCGAHDLLLDFARSTAKKDLFLTVCSNENDQPTYLASSRRVAFHNVNITKINEISRVYTMHGLRTLMAFGRGYSSIYDSPIFRFELLRVLDLTELTCRIPNLRKLKVEINKEHQGTMLSHLLCGLHHLVSLCIEGARDNCPIEINTKDFPFHNHLLSLTLFGFWPKGGAVSEFPTYLTKLKLLDSRLEQDPMPKLERLQYLVTLKLFQNVYLGKTMVCSTGGFPSLKSLFIDIMPNLEEWRVERGAMPKLACLQLSSCEMLKVFPDLQHVMSLQELELCYLSQELMLRLQRGAGEDWYKIQHVPKLTLVK</sequence>
<dbReference type="GO" id="GO:0002758">
    <property type="term" value="P:innate immune response-activating signaling pathway"/>
    <property type="evidence" value="ECO:0007669"/>
    <property type="project" value="UniProtKB-ARBA"/>
</dbReference>
<keyword evidence="2" id="KW-0433">Leucine-rich repeat</keyword>